<evidence type="ECO:0000313" key="2">
    <source>
        <dbReference type="EMBL" id="KAK3217604.1"/>
    </source>
</evidence>
<accession>A0AAN6MA17</accession>
<feature type="signal peptide" evidence="1">
    <location>
        <begin position="1"/>
        <end position="17"/>
    </location>
</feature>
<keyword evidence="3" id="KW-1185">Reference proteome</keyword>
<organism evidence="2 3">
    <name type="scientific">Pseudopithomyces chartarum</name>
    <dbReference type="NCBI Taxonomy" id="1892770"/>
    <lineage>
        <taxon>Eukaryota</taxon>
        <taxon>Fungi</taxon>
        <taxon>Dikarya</taxon>
        <taxon>Ascomycota</taxon>
        <taxon>Pezizomycotina</taxon>
        <taxon>Dothideomycetes</taxon>
        <taxon>Pleosporomycetidae</taxon>
        <taxon>Pleosporales</taxon>
        <taxon>Massarineae</taxon>
        <taxon>Didymosphaeriaceae</taxon>
        <taxon>Pseudopithomyces</taxon>
    </lineage>
</organism>
<proteinExistence type="predicted"/>
<reference evidence="2 3" key="1">
    <citation type="submission" date="2021-02" db="EMBL/GenBank/DDBJ databases">
        <title>Genome assembly of Pseudopithomyces chartarum.</title>
        <authorList>
            <person name="Jauregui R."/>
            <person name="Singh J."/>
            <person name="Voisey C."/>
        </authorList>
    </citation>
    <scope>NUCLEOTIDE SEQUENCE [LARGE SCALE GENOMIC DNA]</scope>
    <source>
        <strain evidence="2 3">AGR01</strain>
    </source>
</reference>
<evidence type="ECO:0000313" key="3">
    <source>
        <dbReference type="Proteomes" id="UP001280581"/>
    </source>
</evidence>
<dbReference type="EMBL" id="WVTA01000001">
    <property type="protein sequence ID" value="KAK3217604.1"/>
    <property type="molecule type" value="Genomic_DNA"/>
</dbReference>
<feature type="chain" id="PRO_5043010708" evidence="1">
    <location>
        <begin position="18"/>
        <end position="198"/>
    </location>
</feature>
<comment type="caution">
    <text evidence="2">The sequence shown here is derived from an EMBL/GenBank/DDBJ whole genome shotgun (WGS) entry which is preliminary data.</text>
</comment>
<sequence length="198" mass="20175">MRFSFATVVGLAGLAVAAPAPTAVREEQLDIASLLSGLLGTIQGHSASIQSILGPLGPLSSVQQKQTAVPHVADALGSIAKAISDVTSQVLSVIVPHEPGARAPEKREIEARMKPIDKRQLESITNIFTNIIGEIVSTVTGVIGKLGFGGLLPVNQVTGALSGLLLAVQKLPNIVLGTVTSLLSTVLAGLPLIGSGSL</sequence>
<dbReference type="Proteomes" id="UP001280581">
    <property type="component" value="Unassembled WGS sequence"/>
</dbReference>
<dbReference type="AlphaFoldDB" id="A0AAN6MA17"/>
<evidence type="ECO:0000256" key="1">
    <source>
        <dbReference type="SAM" id="SignalP"/>
    </source>
</evidence>
<protein>
    <submittedName>
        <fullName evidence="2">Uncharacterized protein</fullName>
    </submittedName>
</protein>
<name>A0AAN6MA17_9PLEO</name>
<keyword evidence="1" id="KW-0732">Signal</keyword>
<gene>
    <name evidence="2" type="ORF">GRF29_1g3636650</name>
</gene>